<accession>B3ENG3</accession>
<organism evidence="2">
    <name type="scientific">Chlorobium phaeobacteroides (strain BS1)</name>
    <dbReference type="NCBI Taxonomy" id="331678"/>
    <lineage>
        <taxon>Bacteria</taxon>
        <taxon>Pseudomonadati</taxon>
        <taxon>Chlorobiota</taxon>
        <taxon>Chlorobiia</taxon>
        <taxon>Chlorobiales</taxon>
        <taxon>Chlorobiaceae</taxon>
        <taxon>Chlorobium/Pelodictyon group</taxon>
        <taxon>Chlorobium</taxon>
    </lineage>
</organism>
<protein>
    <submittedName>
        <fullName evidence="2">Uncharacterized protein</fullName>
    </submittedName>
</protein>
<sequence>MQDKKDQNKKVQSKKGQSRKVEQKGKLSEVIPNKDLKERAKIANSDAKGLVQASAGHDCC</sequence>
<evidence type="ECO:0000256" key="1">
    <source>
        <dbReference type="SAM" id="MobiDB-lite"/>
    </source>
</evidence>
<gene>
    <name evidence="2" type="ordered locus">Cphamn1_0740</name>
</gene>
<feature type="region of interest" description="Disordered" evidence="1">
    <location>
        <begin position="1"/>
        <end position="34"/>
    </location>
</feature>
<dbReference type="AlphaFoldDB" id="B3ENG3"/>
<dbReference type="KEGG" id="cpb:Cphamn1_0740"/>
<dbReference type="HOGENOM" id="CLU_2932849_0_0_10"/>
<feature type="compositionally biased region" description="Basic and acidic residues" evidence="1">
    <location>
        <begin position="19"/>
        <end position="34"/>
    </location>
</feature>
<name>B3ENG3_CHLPB</name>
<reference evidence="2" key="1">
    <citation type="submission" date="2008-06" db="EMBL/GenBank/DDBJ databases">
        <title>Complete sequence of Chlorobium phaeobacteroides BS1.</title>
        <authorList>
            <consortium name="US DOE Joint Genome Institute"/>
            <person name="Lucas S."/>
            <person name="Copeland A."/>
            <person name="Lapidus A."/>
            <person name="Glavina del Rio T."/>
            <person name="Dalin E."/>
            <person name="Tice H."/>
            <person name="Bruce D."/>
            <person name="Goodwin L."/>
            <person name="Pitluck S."/>
            <person name="Schmutz J."/>
            <person name="Larimer F."/>
            <person name="Land M."/>
            <person name="Hauser L."/>
            <person name="Kyrpides N."/>
            <person name="Ovchinnikova G."/>
            <person name="Li T."/>
            <person name="Liu Z."/>
            <person name="Zhao F."/>
            <person name="Overmann J."/>
            <person name="Bryant D.A."/>
            <person name="Richardson P."/>
        </authorList>
    </citation>
    <scope>NUCLEOTIDE SEQUENCE [LARGE SCALE GENOMIC DNA]</scope>
    <source>
        <strain evidence="2">BS1</strain>
    </source>
</reference>
<proteinExistence type="predicted"/>
<evidence type="ECO:0000313" key="2">
    <source>
        <dbReference type="EMBL" id="ACE03693.1"/>
    </source>
</evidence>
<dbReference type="EMBL" id="CP001101">
    <property type="protein sequence ID" value="ACE03693.1"/>
    <property type="molecule type" value="Genomic_DNA"/>
</dbReference>